<comment type="subcellular location">
    <subcellularLocation>
        <location evidence="1">Nucleus</location>
    </subcellularLocation>
</comment>
<gene>
    <name evidence="15" type="ORF">DME_LOCUS9307</name>
</gene>
<dbReference type="GO" id="GO:0003697">
    <property type="term" value="F:single-stranded DNA binding"/>
    <property type="evidence" value="ECO:0007669"/>
    <property type="project" value="TreeGrafter"/>
</dbReference>
<reference evidence="15 17" key="2">
    <citation type="submission" date="2018-11" db="EMBL/GenBank/DDBJ databases">
        <authorList>
            <consortium name="Pathogen Informatics"/>
        </authorList>
    </citation>
    <scope>NUCLEOTIDE SEQUENCE [LARGE SCALE GENOMIC DNA]</scope>
</reference>
<dbReference type="GO" id="GO:0017005">
    <property type="term" value="F:3'-tyrosyl-DNA phosphodiesterase activity"/>
    <property type="evidence" value="ECO:0007669"/>
    <property type="project" value="TreeGrafter"/>
</dbReference>
<proteinExistence type="inferred from homology"/>
<feature type="binding site" evidence="12">
    <location>
        <position position="359"/>
    </location>
    <ligand>
        <name>substrate</name>
    </ligand>
</feature>
<dbReference type="InterPro" id="IPR003653">
    <property type="entry name" value="Peptidase_C48_C"/>
</dbReference>
<evidence type="ECO:0000256" key="1">
    <source>
        <dbReference type="ARBA" id="ARBA00004123"/>
    </source>
</evidence>
<dbReference type="GO" id="GO:0008234">
    <property type="term" value="F:cysteine-type peptidase activity"/>
    <property type="evidence" value="ECO:0007669"/>
    <property type="project" value="InterPro"/>
</dbReference>
<comment type="similarity">
    <text evidence="3">Belongs to the tyrosyl-DNA phosphodiesterase family.</text>
</comment>
<dbReference type="PANTHER" id="PTHR12415:SF0">
    <property type="entry name" value="TYROSYL-DNA PHOSPHODIESTERASE 1"/>
    <property type="match status" value="1"/>
</dbReference>
<dbReference type="Gene3D" id="3.30.870.10">
    <property type="entry name" value="Endonuclease Chain A"/>
    <property type="match status" value="2"/>
</dbReference>
<evidence type="ECO:0000313" key="15">
    <source>
        <dbReference type="EMBL" id="VDN59334.1"/>
    </source>
</evidence>
<dbReference type="GO" id="GO:0003690">
    <property type="term" value="F:double-stranded DNA binding"/>
    <property type="evidence" value="ECO:0007669"/>
    <property type="project" value="TreeGrafter"/>
</dbReference>
<keyword evidence="9" id="KW-0234">DNA repair</keyword>
<dbReference type="GO" id="GO:0006281">
    <property type="term" value="P:DNA repair"/>
    <property type="evidence" value="ECO:0007669"/>
    <property type="project" value="UniProtKB-KW"/>
</dbReference>
<evidence type="ECO:0000256" key="13">
    <source>
        <dbReference type="PIRSR" id="PIRSR610347-3"/>
    </source>
</evidence>
<evidence type="ECO:0000256" key="9">
    <source>
        <dbReference type="ARBA" id="ARBA00023204"/>
    </source>
</evidence>
<evidence type="ECO:0000256" key="2">
    <source>
        <dbReference type="ARBA" id="ARBA00005234"/>
    </source>
</evidence>
<dbReference type="AlphaFoldDB" id="A0A0N4UDY8"/>
<evidence type="ECO:0000256" key="6">
    <source>
        <dbReference type="ARBA" id="ARBA00022763"/>
    </source>
</evidence>
<dbReference type="EMBL" id="UYYG01001179">
    <property type="protein sequence ID" value="VDN59334.1"/>
    <property type="molecule type" value="Genomic_DNA"/>
</dbReference>
<dbReference type="PROSITE" id="PS50600">
    <property type="entry name" value="ULP_PROTEASE"/>
    <property type="match status" value="1"/>
</dbReference>
<dbReference type="GO" id="GO:0006508">
    <property type="term" value="P:proteolysis"/>
    <property type="evidence" value="ECO:0007669"/>
    <property type="project" value="UniProtKB-KW"/>
</dbReference>
<keyword evidence="4" id="KW-0645">Protease</keyword>
<accession>A0A0N4UDY8</accession>
<organism evidence="16 18">
    <name type="scientific">Dracunculus medinensis</name>
    <name type="common">Guinea worm</name>
    <dbReference type="NCBI Taxonomy" id="318479"/>
    <lineage>
        <taxon>Eukaryota</taxon>
        <taxon>Metazoa</taxon>
        <taxon>Ecdysozoa</taxon>
        <taxon>Nematoda</taxon>
        <taxon>Chromadorea</taxon>
        <taxon>Rhabditida</taxon>
        <taxon>Spirurina</taxon>
        <taxon>Dracunculoidea</taxon>
        <taxon>Dracunculidae</taxon>
        <taxon>Dracunculus</taxon>
    </lineage>
</organism>
<keyword evidence="7" id="KW-0378">Hydrolase</keyword>
<feature type="active site" description="Proton donor/acceptor" evidence="11">
    <location>
        <position position="357"/>
    </location>
</feature>
<dbReference type="Proteomes" id="UP000274756">
    <property type="component" value="Unassembled WGS sequence"/>
</dbReference>
<feature type="active site" description="Nucleophile" evidence="11">
    <location>
        <position position="136"/>
    </location>
</feature>
<protein>
    <submittedName>
        <fullName evidence="18">ULP_PROTEASE domain-containing protein</fullName>
    </submittedName>
</protein>
<dbReference type="OrthoDB" id="47785at2759"/>
<dbReference type="GO" id="GO:0005634">
    <property type="term" value="C:nucleus"/>
    <property type="evidence" value="ECO:0007669"/>
    <property type="project" value="UniProtKB-SubCell"/>
</dbReference>
<evidence type="ECO:0000256" key="5">
    <source>
        <dbReference type="ARBA" id="ARBA00022722"/>
    </source>
</evidence>
<evidence type="ECO:0000259" key="14">
    <source>
        <dbReference type="PROSITE" id="PS50600"/>
    </source>
</evidence>
<dbReference type="WBParaSite" id="DME_0000556601-mRNA-1">
    <property type="protein sequence ID" value="DME_0000556601-mRNA-1"/>
    <property type="gene ID" value="DME_0000556601"/>
</dbReference>
<dbReference type="InterPro" id="IPR038765">
    <property type="entry name" value="Papain-like_cys_pep_sf"/>
</dbReference>
<dbReference type="Gene3D" id="3.40.395.10">
    <property type="entry name" value="Adenoviral Proteinase, Chain A"/>
    <property type="match status" value="1"/>
</dbReference>
<evidence type="ECO:0000256" key="8">
    <source>
        <dbReference type="ARBA" id="ARBA00022839"/>
    </source>
</evidence>
<evidence type="ECO:0000256" key="4">
    <source>
        <dbReference type="ARBA" id="ARBA00022670"/>
    </source>
</evidence>
<dbReference type="Proteomes" id="UP000038040">
    <property type="component" value="Unplaced"/>
</dbReference>
<keyword evidence="10" id="KW-0539">Nucleus</keyword>
<feature type="site" description="Interaction with DNA" evidence="13">
    <location>
        <position position="382"/>
    </location>
</feature>
<evidence type="ECO:0000256" key="11">
    <source>
        <dbReference type="PIRSR" id="PIRSR610347-1"/>
    </source>
</evidence>
<dbReference type="Pfam" id="PF06087">
    <property type="entry name" value="Tyr-DNA_phospho"/>
    <property type="match status" value="1"/>
</dbReference>
<dbReference type="PANTHER" id="PTHR12415">
    <property type="entry name" value="TYROSYL-DNA PHOSPHODIESTERASE 1"/>
    <property type="match status" value="1"/>
</dbReference>
<dbReference type="Pfam" id="PF02902">
    <property type="entry name" value="Peptidase_C48"/>
    <property type="match status" value="1"/>
</dbReference>
<dbReference type="SUPFAM" id="SSF56024">
    <property type="entry name" value="Phospholipase D/nuclease"/>
    <property type="match status" value="2"/>
</dbReference>
<evidence type="ECO:0000313" key="16">
    <source>
        <dbReference type="Proteomes" id="UP000038040"/>
    </source>
</evidence>
<feature type="binding site" evidence="12">
    <location>
        <position position="138"/>
    </location>
    <ligand>
        <name>substrate</name>
    </ligand>
</feature>
<comment type="similarity">
    <text evidence="2">Belongs to the peptidase C48 family.</text>
</comment>
<evidence type="ECO:0000256" key="3">
    <source>
        <dbReference type="ARBA" id="ARBA00010205"/>
    </source>
</evidence>
<evidence type="ECO:0000256" key="10">
    <source>
        <dbReference type="ARBA" id="ARBA00023242"/>
    </source>
</evidence>
<reference evidence="18" key="1">
    <citation type="submission" date="2017-02" db="UniProtKB">
        <authorList>
            <consortium name="WormBaseParasite"/>
        </authorList>
    </citation>
    <scope>IDENTIFICATION</scope>
</reference>
<evidence type="ECO:0000256" key="12">
    <source>
        <dbReference type="PIRSR" id="PIRSR610347-2"/>
    </source>
</evidence>
<dbReference type="SUPFAM" id="SSF54001">
    <property type="entry name" value="Cysteine proteinases"/>
    <property type="match status" value="1"/>
</dbReference>
<keyword evidence="17" id="KW-1185">Reference proteome</keyword>
<keyword evidence="6" id="KW-0227">DNA damage</keyword>
<keyword evidence="8" id="KW-0269">Exonuclease</keyword>
<evidence type="ECO:0000313" key="17">
    <source>
        <dbReference type="Proteomes" id="UP000274756"/>
    </source>
</evidence>
<dbReference type="GO" id="GO:0004527">
    <property type="term" value="F:exonuclease activity"/>
    <property type="evidence" value="ECO:0007669"/>
    <property type="project" value="UniProtKB-KW"/>
</dbReference>
<evidence type="ECO:0000256" key="7">
    <source>
        <dbReference type="ARBA" id="ARBA00022801"/>
    </source>
</evidence>
<evidence type="ECO:0000313" key="18">
    <source>
        <dbReference type="WBParaSite" id="DME_0000556601-mRNA-1"/>
    </source>
</evidence>
<name>A0A0N4UDY8_DRAME</name>
<feature type="domain" description="Ubiquitin-like protease family profile" evidence="14">
    <location>
        <begin position="478"/>
        <end position="640"/>
    </location>
</feature>
<keyword evidence="5" id="KW-0540">Nuclease</keyword>
<sequence length="686" mass="78198">MTKRKGDALNLLCEEFSNDQDLKVPKYEPVEPVELNNALYFTKVVGHPRRFSRNALSLSELLKLIDPKASIHFNFMIDLPWLFAQYPSQSARNPLTLIIGEDGNERKLLRQQAVEIKAENIKIGCARLPIPFGTHHTKLSIFESNNEKIHLIISTANLLSNDWEDKTQAFYHCSGEIMTDNEEGKNDDAFRNELLEYLNFYNNSRDSKLIEPWRDLIKKADFSAIKARIIFSVPGSHKGSNKEKYGHLRLRNELRNLNLVNPTFHAQFSSIGSLGPKPESWLCGQFLTSLSGGKSCASSKLKLIYPCVEDVRCSIEGYLAGGSLPYRAVTATKQEYLINFMYKWRSEKFGRTHVMPHIKSYSAFNEDSSIPSWMLITSANLSKAAWGELQKNETQLTIRSYELGILLTDDASMALLPYDIPLTKYETNDKPWVYDLAYQKKDRNGISWPVVEPSTIFGIHFYNMADDVEEIVLSHGDISIYASDLETLFEGNWLTDRILSFAINYLYETMLNDDEKESVFIFHAPLCQMLKFMDFNSIMSLCESLSWNEKEHLIFVLNDHEDPSSPGGSHWSILFYRSGNEYFSLVDSLVKPQLDTAKQMLKIMTRCLGLACAELVVENSAKQQNGSDCGLYAIEYVRLYLSAISEKNKTVNYENLSADEVGLRRDGWLTIIRNLINEKKSAACSS</sequence>
<dbReference type="STRING" id="318479.A0A0N4UDY8"/>
<dbReference type="InterPro" id="IPR010347">
    <property type="entry name" value="Tdp1"/>
</dbReference>